<dbReference type="RefSeq" id="WP_055437825.1">
    <property type="nucleotide sequence ID" value="NZ_CYHB01000001.1"/>
</dbReference>
<dbReference type="PROSITE" id="PS00394">
    <property type="entry name" value="DNA_PHOTOLYASES_1_1"/>
    <property type="match status" value="1"/>
</dbReference>
<evidence type="ECO:0000256" key="1">
    <source>
        <dbReference type="ARBA" id="ARBA00001932"/>
    </source>
</evidence>
<gene>
    <name evidence="16" type="ORF">Ga0061064_0085</name>
</gene>
<reference evidence="17" key="1">
    <citation type="submission" date="2015-08" db="EMBL/GenBank/DDBJ databases">
        <authorList>
            <person name="Varghese N."/>
        </authorList>
    </citation>
    <scope>NUCLEOTIDE SEQUENCE [LARGE SCALE GENOMIC DNA]</scope>
    <source>
        <strain evidence="17">DSM 27808</strain>
    </source>
</reference>
<dbReference type="Gene3D" id="1.25.40.80">
    <property type="match status" value="1"/>
</dbReference>
<dbReference type="SUPFAM" id="SSF48173">
    <property type="entry name" value="Cryptochrome/photolyase FAD-binding domain"/>
    <property type="match status" value="1"/>
</dbReference>
<evidence type="ECO:0000256" key="7">
    <source>
        <dbReference type="ARBA" id="ARBA00022991"/>
    </source>
</evidence>
<comment type="similarity">
    <text evidence="14">Belongs to the DNA photolyase family.</text>
</comment>
<dbReference type="InterPro" id="IPR036155">
    <property type="entry name" value="Crypto/Photolyase_N_sf"/>
</dbReference>
<keyword evidence="17" id="KW-1185">Reference proteome</keyword>
<feature type="binding site" evidence="12">
    <location>
        <position position="274"/>
    </location>
    <ligand>
        <name>FAD</name>
        <dbReference type="ChEBI" id="CHEBI:57692"/>
    </ligand>
</feature>
<dbReference type="OrthoDB" id="9772484at2"/>
<dbReference type="InterPro" id="IPR018394">
    <property type="entry name" value="DNA_photolyase_1_CS_C"/>
</dbReference>
<feature type="domain" description="Photolyase/cryptochrome alpha/beta" evidence="15">
    <location>
        <begin position="3"/>
        <end position="139"/>
    </location>
</feature>
<evidence type="ECO:0000256" key="9">
    <source>
        <dbReference type="ARBA" id="ARBA00033999"/>
    </source>
</evidence>
<comment type="function">
    <text evidence="10">Involved in repair of UV radiation-induced DNA damage. Catalyzes the light-dependent monomerization (300-600 nm) of cyclobutyl pyrimidine dimers (in cis-syn configuration), which are formed between adjacent bases on the same DNA strand upon exposure to ultraviolet radiation.</text>
</comment>
<evidence type="ECO:0000259" key="15">
    <source>
        <dbReference type="PROSITE" id="PS51645"/>
    </source>
</evidence>
<dbReference type="InterPro" id="IPR036134">
    <property type="entry name" value="Crypto/Photolyase_FAD-like_sf"/>
</dbReference>
<evidence type="ECO:0000256" key="10">
    <source>
        <dbReference type="ARBA" id="ARBA00059220"/>
    </source>
</evidence>
<dbReference type="GO" id="GO:0071949">
    <property type="term" value="F:FAD binding"/>
    <property type="evidence" value="ECO:0007669"/>
    <property type="project" value="TreeGrafter"/>
</dbReference>
<protein>
    <recommendedName>
        <fullName evidence="4">Deoxyribodipyrimidine photo-lyase</fullName>
        <ecNumber evidence="3">4.1.99.3</ecNumber>
    </recommendedName>
    <alternativeName>
        <fullName evidence="8">DNA photolyase</fullName>
    </alternativeName>
    <alternativeName>
        <fullName evidence="11">Photoreactivating enzyme</fullName>
    </alternativeName>
</protein>
<comment type="cofactor">
    <cofactor evidence="12">
        <name>FAD</name>
        <dbReference type="ChEBI" id="CHEBI:57692"/>
    </cofactor>
    <text evidence="12">Binds 1 FAD per subunit.</text>
</comment>
<dbReference type="GO" id="GO:0009416">
    <property type="term" value="P:response to light stimulus"/>
    <property type="evidence" value="ECO:0007669"/>
    <property type="project" value="TreeGrafter"/>
</dbReference>
<evidence type="ECO:0000256" key="14">
    <source>
        <dbReference type="RuleBase" id="RU004182"/>
    </source>
</evidence>
<dbReference type="Gene3D" id="3.40.50.620">
    <property type="entry name" value="HUPs"/>
    <property type="match status" value="1"/>
</dbReference>
<feature type="binding site" evidence="12">
    <location>
        <begin position="277"/>
        <end position="284"/>
    </location>
    <ligand>
        <name>FAD</name>
        <dbReference type="ChEBI" id="CHEBI:57692"/>
    </ligand>
</feature>
<dbReference type="GO" id="GO:0003677">
    <property type="term" value="F:DNA binding"/>
    <property type="evidence" value="ECO:0007669"/>
    <property type="project" value="TreeGrafter"/>
</dbReference>
<keyword evidence="5 12" id="KW-0285">Flavoprotein</keyword>
<dbReference type="NCBIfam" id="NF007955">
    <property type="entry name" value="PRK10674.1"/>
    <property type="match status" value="1"/>
</dbReference>
<evidence type="ECO:0000256" key="5">
    <source>
        <dbReference type="ARBA" id="ARBA00022630"/>
    </source>
</evidence>
<comment type="similarity">
    <text evidence="2">Belongs to the DNA photolyase class-1 family.</text>
</comment>
<evidence type="ECO:0000256" key="3">
    <source>
        <dbReference type="ARBA" id="ARBA00013149"/>
    </source>
</evidence>
<feature type="binding site" evidence="12">
    <location>
        <begin position="235"/>
        <end position="239"/>
    </location>
    <ligand>
        <name>FAD</name>
        <dbReference type="ChEBI" id="CHEBI:57692"/>
    </ligand>
</feature>
<dbReference type="EC" id="4.1.99.3" evidence="3"/>
<evidence type="ECO:0000313" key="17">
    <source>
        <dbReference type="Proteomes" id="UP000182598"/>
    </source>
</evidence>
<evidence type="ECO:0000256" key="6">
    <source>
        <dbReference type="ARBA" id="ARBA00022827"/>
    </source>
</evidence>
<feature type="site" description="Electron transfer via tryptophanyl radical" evidence="13">
    <location>
        <position position="385"/>
    </location>
</feature>
<keyword evidence="16" id="KW-0456">Lyase</keyword>
<dbReference type="GO" id="GO:0000719">
    <property type="term" value="P:photoreactive repair"/>
    <property type="evidence" value="ECO:0007669"/>
    <property type="project" value="UniProtKB-ARBA"/>
</dbReference>
<feature type="binding site" evidence="12">
    <location>
        <position position="223"/>
    </location>
    <ligand>
        <name>FAD</name>
        <dbReference type="ChEBI" id="CHEBI:57692"/>
    </ligand>
</feature>
<accession>A0A0K6GVE1</accession>
<dbReference type="InterPro" id="IPR005101">
    <property type="entry name" value="Cryptochr/Photolyase_FAD-bd"/>
</dbReference>
<evidence type="ECO:0000256" key="8">
    <source>
        <dbReference type="ARBA" id="ARBA00031671"/>
    </source>
</evidence>
<dbReference type="PROSITE" id="PS51645">
    <property type="entry name" value="PHR_CRY_ALPHA_BETA"/>
    <property type="match status" value="1"/>
</dbReference>
<evidence type="ECO:0000256" key="13">
    <source>
        <dbReference type="PIRSR" id="PIRSR602081-2"/>
    </source>
</evidence>
<dbReference type="InterPro" id="IPR006050">
    <property type="entry name" value="DNA_photolyase_N"/>
</dbReference>
<dbReference type="InterPro" id="IPR002081">
    <property type="entry name" value="Cryptochrome/DNA_photolyase_1"/>
</dbReference>
<name>A0A0K6GVE1_9GAMM</name>
<dbReference type="PANTHER" id="PTHR11455:SF9">
    <property type="entry name" value="CRYPTOCHROME CIRCADIAN CLOCK 5 ISOFORM X1"/>
    <property type="match status" value="1"/>
</dbReference>
<proteinExistence type="inferred from homology"/>
<feature type="site" description="Electron transfer via tryptophanyl radical" evidence="13">
    <location>
        <position position="362"/>
    </location>
</feature>
<comment type="catalytic activity">
    <reaction evidence="9">
        <text>cyclobutadipyrimidine (in DNA) = 2 pyrimidine residues (in DNA).</text>
        <dbReference type="EC" id="4.1.99.3"/>
    </reaction>
</comment>
<keyword evidence="6 12" id="KW-0274">FAD</keyword>
<organism evidence="16 17">
    <name type="scientific">Pseudidiomarina woesei</name>
    <dbReference type="NCBI Taxonomy" id="1381080"/>
    <lineage>
        <taxon>Bacteria</taxon>
        <taxon>Pseudomonadati</taxon>
        <taxon>Pseudomonadota</taxon>
        <taxon>Gammaproteobacteria</taxon>
        <taxon>Alteromonadales</taxon>
        <taxon>Idiomarinaceae</taxon>
        <taxon>Pseudidiomarina</taxon>
    </lineage>
</organism>
<evidence type="ECO:0000256" key="4">
    <source>
        <dbReference type="ARBA" id="ARBA00014046"/>
    </source>
</evidence>
<dbReference type="PRINTS" id="PR00147">
    <property type="entry name" value="DNAPHOTLYASE"/>
</dbReference>
<dbReference type="EMBL" id="CYHB01000001">
    <property type="protein sequence ID" value="CUA82535.1"/>
    <property type="molecule type" value="Genomic_DNA"/>
</dbReference>
<evidence type="ECO:0000256" key="11">
    <source>
        <dbReference type="ARBA" id="ARBA00083107"/>
    </source>
</evidence>
<sequence length="469" mass="53470">MSNYAGVWLRNDLRLSANPALAAASEVNGEQRCVPALLLICPAQMHEHDWAPIKWDLYLRQLEAFVTEAAEQGVLLHIEVIDSWRTAGKSVKRFAEQHGLTQVHINAEYPVHEQRRDRAVQGVLQLMQVALKVHHGSVIVPPVVTTQSGQVYQKFTPFARAWRDYVAQHGVPRCAPLPKRAAAAPAVIPEIDYPRRDSSAWAVGEANAQQILRDYINNQSSHYAAERDMPALDSTSRLSAYWEIGLLSPWQAAAVLSELSPTFPYGLDKGADTWLTELIWREFYLHLMHHVPRLSYGHAFLRHTDALQWRQDDDGFQRWCEGNTGFPIVDAGMRQLAAEGWMHNRVRMIVAHFLVKDLLIDWRWGERFFMQNLIDGSFAANNGGWQWSASTGTDAAPYFRVFNPTLQSEKFDPDGSYIRKWVKELKDCPTKHIHAPGNWLKQQGRTDYPQPMVDHKQARERVLAAFKAL</sequence>
<dbReference type="Pfam" id="PF00875">
    <property type="entry name" value="DNA_photolyase"/>
    <property type="match status" value="1"/>
</dbReference>
<dbReference type="GO" id="GO:0003904">
    <property type="term" value="F:deoxyribodipyrimidine photo-lyase activity"/>
    <property type="evidence" value="ECO:0007669"/>
    <property type="project" value="UniProtKB-EC"/>
</dbReference>
<dbReference type="InterPro" id="IPR014729">
    <property type="entry name" value="Rossmann-like_a/b/a_fold"/>
</dbReference>
<dbReference type="Gene3D" id="1.10.579.10">
    <property type="entry name" value="DNA Cyclobutane Dipyrimidine Photolyase, subunit A, domain 3"/>
    <property type="match status" value="1"/>
</dbReference>
<dbReference type="FunFam" id="1.10.579.10:FF:000003">
    <property type="entry name" value="Deoxyribodipyrimidine photo-lyase"/>
    <property type="match status" value="1"/>
</dbReference>
<feature type="site" description="Electron transfer via tryptophanyl radical" evidence="13">
    <location>
        <position position="309"/>
    </location>
</feature>
<dbReference type="SUPFAM" id="SSF52425">
    <property type="entry name" value="Cryptochrome/photolyase, N-terminal domain"/>
    <property type="match status" value="1"/>
</dbReference>
<evidence type="ECO:0000256" key="12">
    <source>
        <dbReference type="PIRSR" id="PIRSR602081-1"/>
    </source>
</evidence>
<dbReference type="Pfam" id="PF03441">
    <property type="entry name" value="FAD_binding_7"/>
    <property type="match status" value="1"/>
</dbReference>
<keyword evidence="7 14" id="KW-0157">Chromophore</keyword>
<dbReference type="Proteomes" id="UP000182598">
    <property type="component" value="Unassembled WGS sequence"/>
</dbReference>
<dbReference type="AlphaFoldDB" id="A0A0K6GVE1"/>
<dbReference type="PANTHER" id="PTHR11455">
    <property type="entry name" value="CRYPTOCHROME"/>
    <property type="match status" value="1"/>
</dbReference>
<evidence type="ECO:0000256" key="2">
    <source>
        <dbReference type="ARBA" id="ARBA00005862"/>
    </source>
</evidence>
<comment type="cofactor">
    <cofactor evidence="1">
        <name>(6R)-5,10-methylene-5,6,7,8-tetrahydrofolate</name>
        <dbReference type="ChEBI" id="CHEBI:15636"/>
    </cofactor>
</comment>
<evidence type="ECO:0000313" key="16">
    <source>
        <dbReference type="EMBL" id="CUA82535.1"/>
    </source>
</evidence>